<evidence type="ECO:0000256" key="1">
    <source>
        <dbReference type="SAM" id="MobiDB-lite"/>
    </source>
</evidence>
<dbReference type="InterPro" id="IPR036034">
    <property type="entry name" value="PDZ_sf"/>
</dbReference>
<feature type="compositionally biased region" description="Low complexity" evidence="1">
    <location>
        <begin position="295"/>
        <end position="325"/>
    </location>
</feature>
<evidence type="ECO:0000313" key="4">
    <source>
        <dbReference type="WBParaSite" id="PSU_v2.g10075.t1"/>
    </source>
</evidence>
<feature type="compositionally biased region" description="Polar residues" evidence="1">
    <location>
        <begin position="487"/>
        <end position="510"/>
    </location>
</feature>
<feature type="domain" description="PDZ" evidence="2">
    <location>
        <begin position="4"/>
        <end position="82"/>
    </location>
</feature>
<evidence type="ECO:0000259" key="2">
    <source>
        <dbReference type="PROSITE" id="PS50106"/>
    </source>
</evidence>
<name>A0A914XWB5_9BILA</name>
<feature type="compositionally biased region" description="Polar residues" evidence="1">
    <location>
        <begin position="178"/>
        <end position="188"/>
    </location>
</feature>
<dbReference type="SUPFAM" id="SSF50156">
    <property type="entry name" value="PDZ domain-like"/>
    <property type="match status" value="1"/>
</dbReference>
<organism evidence="3 4">
    <name type="scientific">Panagrolaimus superbus</name>
    <dbReference type="NCBI Taxonomy" id="310955"/>
    <lineage>
        <taxon>Eukaryota</taxon>
        <taxon>Metazoa</taxon>
        <taxon>Ecdysozoa</taxon>
        <taxon>Nematoda</taxon>
        <taxon>Chromadorea</taxon>
        <taxon>Rhabditida</taxon>
        <taxon>Tylenchina</taxon>
        <taxon>Panagrolaimomorpha</taxon>
        <taxon>Panagrolaimoidea</taxon>
        <taxon>Panagrolaimidae</taxon>
        <taxon>Panagrolaimus</taxon>
    </lineage>
</organism>
<feature type="region of interest" description="Disordered" evidence="1">
    <location>
        <begin position="802"/>
        <end position="828"/>
    </location>
</feature>
<accession>A0A914XWB5</accession>
<feature type="region of interest" description="Disordered" evidence="1">
    <location>
        <begin position="263"/>
        <end position="282"/>
    </location>
</feature>
<keyword evidence="3" id="KW-1185">Reference proteome</keyword>
<dbReference type="PROSITE" id="PS50106">
    <property type="entry name" value="PDZ"/>
    <property type="match status" value="1"/>
</dbReference>
<feature type="region of interest" description="Disordered" evidence="1">
    <location>
        <begin position="163"/>
        <end position="189"/>
    </location>
</feature>
<feature type="compositionally biased region" description="Pro residues" evidence="1">
    <location>
        <begin position="326"/>
        <end position="335"/>
    </location>
</feature>
<evidence type="ECO:0000313" key="3">
    <source>
        <dbReference type="Proteomes" id="UP000887577"/>
    </source>
</evidence>
<feature type="region of interest" description="Disordered" evidence="1">
    <location>
        <begin position="698"/>
        <end position="729"/>
    </location>
</feature>
<sequence length="861" mass="95028">MMNTVTLNLVGGPPWGFRIAQEDNEPPFVSQVLPEGRAYNEGMRVGDYIDGINGEDCAFADQVHQKMRTTKGVLRLRLKRLTNATRPQLPILPKLKVTIDESCSTPDSSAPPTPSSSASTNRVLNAASKPPLSYYNGGMRGSAQEKKRFFEQAIARQVQQLPQQIRHEPPKKYFASSGPPSESGTSDISGYDSVAGDFFSLNNAYDRQTPISSNNENVYDCWYNSSESTRSNTKTPVSFNDNQSDFGHLPRTNSATPRAIEIIEDSSNRQQPSKRLWESPTDNIAVAADRNTNENGYFYTNNNNNQNMHDTSTDSGLASSASLSAPPAPPPPPPSSTLSATPIKKWQVHVDETPSKPITTIKTSVSTGKASGEVEVPRPQSVAELRAQIATKLEVRNPAGQKTSPLSATEVNATPVIVHRPAQQHHGKLTPSVSLLSLDRIQNGLDALENGSNISPSASPMPSTSNRQFYDEYSPSTSVPPFMGYDRSQTPNSLNETASDYSGGHSNNSTLRRQHSQLLSQPEVQHAVLLHPGYTDSQGRNGLQSSFSMHDIRPDNRNLQNYQNNDNYSLLLNNGQTSFNNQNPETNSSYEKAKQKYGRPISFYGNYNETSTSYRDRSDTPTLINDLPTKIRMNAGTPLLHSQNENDALNLQSSQLSFLQTSSNENKQNVDTNIFEQKINLGNGELIAQSKIESPILKSAPFKDEERPLESAASSSSTLPQPQKSQSIEAASNRLAELIELAKKTFSDDTGRSINENNLWIKSDNHLKKEEDKSSSNSPKSNYNLRRPHSVYELNKVDTMNNNGYSTLPARGKSATRSFRRSSITSNDPDDIANAEKSAWYKSIYKQLHQVEPEGGKCLLY</sequence>
<dbReference type="AlphaFoldDB" id="A0A914XWB5"/>
<feature type="region of interest" description="Disordered" evidence="1">
    <location>
        <begin position="101"/>
        <end position="122"/>
    </location>
</feature>
<dbReference type="InterPro" id="IPR001478">
    <property type="entry name" value="PDZ"/>
</dbReference>
<feature type="compositionally biased region" description="Polar residues" evidence="1">
    <location>
        <begin position="450"/>
        <end position="479"/>
    </location>
</feature>
<dbReference type="SMART" id="SM00228">
    <property type="entry name" value="PDZ"/>
    <property type="match status" value="1"/>
</dbReference>
<proteinExistence type="predicted"/>
<feature type="compositionally biased region" description="Polar residues" evidence="1">
    <location>
        <begin position="712"/>
        <end position="729"/>
    </location>
</feature>
<dbReference type="Pfam" id="PF00595">
    <property type="entry name" value="PDZ"/>
    <property type="match status" value="1"/>
</dbReference>
<dbReference type="Gene3D" id="2.30.42.10">
    <property type="match status" value="1"/>
</dbReference>
<feature type="region of interest" description="Disordered" evidence="1">
    <location>
        <begin position="447"/>
        <end position="510"/>
    </location>
</feature>
<feature type="region of interest" description="Disordered" evidence="1">
    <location>
        <begin position="768"/>
        <end position="788"/>
    </location>
</feature>
<dbReference type="WBParaSite" id="PSU_v2.g10075.t1">
    <property type="protein sequence ID" value="PSU_v2.g10075.t1"/>
    <property type="gene ID" value="PSU_v2.g10075"/>
</dbReference>
<dbReference type="Proteomes" id="UP000887577">
    <property type="component" value="Unplaced"/>
</dbReference>
<feature type="compositionally biased region" description="Polar residues" evidence="1">
    <location>
        <begin position="815"/>
        <end position="827"/>
    </location>
</feature>
<feature type="region of interest" description="Disordered" evidence="1">
    <location>
        <begin position="227"/>
        <end position="256"/>
    </location>
</feature>
<feature type="region of interest" description="Disordered" evidence="1">
    <location>
        <begin position="295"/>
        <end position="340"/>
    </location>
</feature>
<protein>
    <submittedName>
        <fullName evidence="4">PDZ domain-containing protein</fullName>
    </submittedName>
</protein>
<reference evidence="4" key="1">
    <citation type="submission" date="2022-11" db="UniProtKB">
        <authorList>
            <consortium name="WormBaseParasite"/>
        </authorList>
    </citation>
    <scope>IDENTIFICATION</scope>
</reference>